<gene>
    <name evidence="2" type="ORF">KHC33_16135</name>
</gene>
<organism evidence="2 3">
    <name type="scientific">Methanospirillum purgamenti</name>
    <dbReference type="NCBI Taxonomy" id="2834276"/>
    <lineage>
        <taxon>Archaea</taxon>
        <taxon>Methanobacteriati</taxon>
        <taxon>Methanobacteriota</taxon>
        <taxon>Stenosarchaea group</taxon>
        <taxon>Methanomicrobia</taxon>
        <taxon>Methanomicrobiales</taxon>
        <taxon>Methanospirillaceae</taxon>
        <taxon>Methanospirillum</taxon>
    </lineage>
</organism>
<dbReference type="AlphaFoldDB" id="A0A8E7EJ61"/>
<dbReference type="EMBL" id="CP075546">
    <property type="protein sequence ID" value="QVV88814.1"/>
    <property type="molecule type" value="Genomic_DNA"/>
</dbReference>
<dbReference type="Proteomes" id="UP000680656">
    <property type="component" value="Chromosome"/>
</dbReference>
<comment type="similarity">
    <text evidence="1">Belongs to the CTAG/PCC1 family.</text>
</comment>
<dbReference type="Pfam" id="PF09341">
    <property type="entry name" value="Pcc1"/>
    <property type="match status" value="1"/>
</dbReference>
<dbReference type="RefSeq" id="WP_214419617.1">
    <property type="nucleotide sequence ID" value="NZ_CP075546.1"/>
</dbReference>
<dbReference type="Gene3D" id="3.30.310.50">
    <property type="entry name" value="Alpha-D-phosphohexomutase, C-terminal domain"/>
    <property type="match status" value="1"/>
</dbReference>
<accession>A0A8E7EJ61</accession>
<dbReference type="KEGG" id="mrtj:KHC33_16135"/>
<proteinExistence type="inferred from homology"/>
<dbReference type="GeneID" id="65567233"/>
<protein>
    <recommendedName>
        <fullName evidence="4">Transcription factor Pcc1</fullName>
    </recommendedName>
</protein>
<evidence type="ECO:0000256" key="1">
    <source>
        <dbReference type="ARBA" id="ARBA00007073"/>
    </source>
</evidence>
<keyword evidence="3" id="KW-1185">Reference proteome</keyword>
<evidence type="ECO:0000313" key="3">
    <source>
        <dbReference type="Proteomes" id="UP000680656"/>
    </source>
</evidence>
<dbReference type="NCBIfam" id="NF011470">
    <property type="entry name" value="PRK14887.1"/>
    <property type="match status" value="1"/>
</dbReference>
<name>A0A8E7EJ61_9EURY</name>
<evidence type="ECO:0000313" key="2">
    <source>
        <dbReference type="EMBL" id="QVV88814.1"/>
    </source>
</evidence>
<evidence type="ECO:0008006" key="4">
    <source>
        <dbReference type="Google" id="ProtNLM"/>
    </source>
</evidence>
<sequence length="86" mass="9532">MMHEAVFTFQTKDAGIIAASLIPESDTEEMGRSYGECTKISDTAFEIHIQAQDLIALRAALNTWLRLVQIAEEMVQTTKKAGTTNE</sequence>
<reference evidence="2 3" key="1">
    <citation type="submission" date="2021-05" db="EMBL/GenBank/DDBJ databases">
        <title>A novel Methanospirillum isolate from a pyrite-forming mixed culture.</title>
        <authorList>
            <person name="Bunk B."/>
            <person name="Sproer C."/>
            <person name="Spring S."/>
            <person name="Pester M."/>
        </authorList>
    </citation>
    <scope>NUCLEOTIDE SEQUENCE [LARGE SCALE GENOMIC DNA]</scope>
    <source>
        <strain evidence="2 3">J.3.6.1-F.2.7.3</strain>
    </source>
</reference>
<dbReference type="InterPro" id="IPR015419">
    <property type="entry name" value="CTAG/Pcc1"/>
</dbReference>